<feature type="region of interest" description="Disordered" evidence="2">
    <location>
        <begin position="85"/>
        <end position="109"/>
    </location>
</feature>
<sequence>MRRSIRILKTGCVLKGPASFQLKRSPSAIKINLFRSSNLKFKSVTGDRSVVVYAAAPASEEVNAGLTILDQDKDETVAELGISRRSREEKGKGVATQSKKRSASEVGLDETAAPKTFRLSQGETLNSDQFTFKYSGEKFLVRDQEAASHLWRNLMLPGTKDFPNPDDLVLKEGYQKLAGHHLSAQTRPKPSNAKDMKEMAALKDAAEIHKAEMSSLNDEVKRLNGREADLQKEISDLQKEINDLQVALVAAKEHGERECNRLRNDRAAKVARTTKKAQARLDRVKAYLKEQEDLVGPKVDAENQAKGAEEIVGILMQRGAKIAASELSSLKELTKRASDEVNALNVIELGDEDLNMSPDQLGFSRQTSQVAPVADQHGSNVDLVCGSDIRHMESAGSSSFVGKNVPTFSNAEAIERGMPFFNNLRVPWTLLFQASSEERREAEGFLSCVESRHKEYREMLRYYDERKSDIARKMAMLESHPRHWLKNGFQLLAPMPDILLSYCEDCDRDAAAASKEKNPTIIADGDFIPRTPSLFYLGPAATDADTTECQNFVNQDGHYTIFPFPFGEMPLTLAISLWEDFLLADPVALEEGKFSDTASWFDTVCHRLPAY</sequence>
<dbReference type="Proteomes" id="UP000516314">
    <property type="component" value="Chromosome 4"/>
</dbReference>
<evidence type="ECO:0000313" key="3">
    <source>
        <dbReference type="EMBL" id="CAD5327375.1"/>
    </source>
</evidence>
<evidence type="ECO:0000313" key="4">
    <source>
        <dbReference type="Proteomes" id="UP000516314"/>
    </source>
</evidence>
<evidence type="ECO:0000256" key="1">
    <source>
        <dbReference type="SAM" id="Coils"/>
    </source>
</evidence>
<gene>
    <name evidence="3" type="ORF">AT9943_LOCUS15076</name>
</gene>
<reference evidence="3 4" key="1">
    <citation type="submission" date="2020-09" db="EMBL/GenBank/DDBJ databases">
        <authorList>
            <person name="Ashkenazy H."/>
        </authorList>
    </citation>
    <scope>NUCLEOTIDE SEQUENCE [LARGE SCALE GENOMIC DNA]</scope>
    <source>
        <strain evidence="4">cv. Cdm-0</strain>
    </source>
</reference>
<feature type="coiled-coil region" evidence="1">
    <location>
        <begin position="199"/>
        <end position="254"/>
    </location>
</feature>
<dbReference type="Pfam" id="PF11690">
    <property type="entry name" value="DUF3287"/>
    <property type="match status" value="1"/>
</dbReference>
<evidence type="ECO:0000256" key="2">
    <source>
        <dbReference type="SAM" id="MobiDB-lite"/>
    </source>
</evidence>
<dbReference type="InterPro" id="IPR021704">
    <property type="entry name" value="DUF3287"/>
</dbReference>
<protein>
    <submittedName>
        <fullName evidence="3">(thale cress) hypothetical protein</fullName>
    </submittedName>
</protein>
<dbReference type="EMBL" id="LR881469">
    <property type="protein sequence ID" value="CAD5327375.1"/>
    <property type="molecule type" value="Genomic_DNA"/>
</dbReference>
<keyword evidence="1" id="KW-0175">Coiled coil</keyword>
<proteinExistence type="predicted"/>
<dbReference type="AlphaFoldDB" id="A0A7G2EY83"/>
<organism evidence="3 4">
    <name type="scientific">Arabidopsis thaliana</name>
    <name type="common">Mouse-ear cress</name>
    <dbReference type="NCBI Taxonomy" id="3702"/>
    <lineage>
        <taxon>Eukaryota</taxon>
        <taxon>Viridiplantae</taxon>
        <taxon>Streptophyta</taxon>
        <taxon>Embryophyta</taxon>
        <taxon>Tracheophyta</taxon>
        <taxon>Spermatophyta</taxon>
        <taxon>Magnoliopsida</taxon>
        <taxon>eudicotyledons</taxon>
        <taxon>Gunneridae</taxon>
        <taxon>Pentapetalae</taxon>
        <taxon>rosids</taxon>
        <taxon>malvids</taxon>
        <taxon>Brassicales</taxon>
        <taxon>Brassicaceae</taxon>
        <taxon>Camelineae</taxon>
        <taxon>Arabidopsis</taxon>
    </lineage>
</organism>
<accession>A0A7G2EY83</accession>
<name>A0A7G2EY83_ARATH</name>